<dbReference type="Proteomes" id="UP000199643">
    <property type="component" value="Unassembled WGS sequence"/>
</dbReference>
<proteinExistence type="predicted"/>
<keyword evidence="2" id="KW-1185">Reference proteome</keyword>
<dbReference type="Pfam" id="PF08877">
    <property type="entry name" value="MepB-like"/>
    <property type="match status" value="1"/>
</dbReference>
<evidence type="ECO:0000313" key="1">
    <source>
        <dbReference type="EMBL" id="SDG39186.1"/>
    </source>
</evidence>
<dbReference type="InterPro" id="IPR011235">
    <property type="entry name" value="MepB-like"/>
</dbReference>
<dbReference type="EMBL" id="FNCH01000006">
    <property type="protein sequence ID" value="SDG39186.1"/>
    <property type="molecule type" value="Genomic_DNA"/>
</dbReference>
<protein>
    <submittedName>
        <fullName evidence="1">MepB protein</fullName>
    </submittedName>
</protein>
<evidence type="ECO:0000313" key="2">
    <source>
        <dbReference type="Proteomes" id="UP000199643"/>
    </source>
</evidence>
<dbReference type="Gene3D" id="3.40.1350.140">
    <property type="entry name" value="MepB-like"/>
    <property type="match status" value="1"/>
</dbReference>
<accession>A0A1G7TV00</accession>
<name>A0A1G7TV00_9SPHI</name>
<dbReference type="AlphaFoldDB" id="A0A1G7TV00"/>
<gene>
    <name evidence="1" type="ORF">SAMN05421827_10654</name>
</gene>
<sequence length="107" mass="12191">MLLENAPNGISYILRTATDLVYSKLGYRISNLQIEDESQEYSACTFELNKLKIKHRLSKITPTKAGQFVTIWKRNEAGITAPFTDQDEFDLLIISVNDADRSGQFIF</sequence>
<organism evidence="1 2">
    <name type="scientific">Pedobacter terrae</name>
    <dbReference type="NCBI Taxonomy" id="405671"/>
    <lineage>
        <taxon>Bacteria</taxon>
        <taxon>Pseudomonadati</taxon>
        <taxon>Bacteroidota</taxon>
        <taxon>Sphingobacteriia</taxon>
        <taxon>Sphingobacteriales</taxon>
        <taxon>Sphingobacteriaceae</taxon>
        <taxon>Pedobacter</taxon>
    </lineage>
</organism>
<reference evidence="2" key="1">
    <citation type="submission" date="2016-10" db="EMBL/GenBank/DDBJ databases">
        <authorList>
            <person name="Varghese N."/>
            <person name="Submissions S."/>
        </authorList>
    </citation>
    <scope>NUCLEOTIDE SEQUENCE [LARGE SCALE GENOMIC DNA]</scope>
    <source>
        <strain evidence="2">DSM 17933</strain>
    </source>
</reference>
<dbReference type="STRING" id="405671.SAMN05421827_10654"/>
<dbReference type="InterPro" id="IPR038231">
    <property type="entry name" value="MepB-like_sf"/>
</dbReference>